<dbReference type="PANTHER" id="PTHR11003:SF335">
    <property type="entry name" value="POTASSIUM CHANNEL DOMAIN-CONTAINING PROTEIN"/>
    <property type="match status" value="1"/>
</dbReference>
<dbReference type="AlphaFoldDB" id="T1JLU0"/>
<evidence type="ECO:0000256" key="6">
    <source>
        <dbReference type="ARBA" id="ARBA00023136"/>
    </source>
</evidence>
<evidence type="ECO:0000256" key="4">
    <source>
        <dbReference type="ARBA" id="ARBA00022989"/>
    </source>
</evidence>
<feature type="transmembrane region" description="Helical" evidence="10">
    <location>
        <begin position="110"/>
        <end position="134"/>
    </location>
</feature>
<keyword evidence="4 10" id="KW-1133">Transmembrane helix</keyword>
<dbReference type="EnsemblMetazoa" id="SMAR014820-RA">
    <property type="protein sequence ID" value="SMAR014820-PA"/>
    <property type="gene ID" value="SMAR014820"/>
</dbReference>
<organism evidence="12 13">
    <name type="scientific">Strigamia maritima</name>
    <name type="common">European centipede</name>
    <name type="synonym">Geophilus maritimus</name>
    <dbReference type="NCBI Taxonomy" id="126957"/>
    <lineage>
        <taxon>Eukaryota</taxon>
        <taxon>Metazoa</taxon>
        <taxon>Ecdysozoa</taxon>
        <taxon>Arthropoda</taxon>
        <taxon>Myriapoda</taxon>
        <taxon>Chilopoda</taxon>
        <taxon>Pleurostigmophora</taxon>
        <taxon>Geophilomorpha</taxon>
        <taxon>Linotaeniidae</taxon>
        <taxon>Strigamia</taxon>
    </lineage>
</organism>
<feature type="region of interest" description="Disordered" evidence="9">
    <location>
        <begin position="1"/>
        <end position="31"/>
    </location>
</feature>
<reference evidence="13" key="1">
    <citation type="submission" date="2011-05" db="EMBL/GenBank/DDBJ databases">
        <authorList>
            <person name="Richards S.R."/>
            <person name="Qu J."/>
            <person name="Jiang H."/>
            <person name="Jhangiani S.N."/>
            <person name="Agravi P."/>
            <person name="Goodspeed R."/>
            <person name="Gross S."/>
            <person name="Mandapat C."/>
            <person name="Jackson L."/>
            <person name="Mathew T."/>
            <person name="Pu L."/>
            <person name="Thornton R."/>
            <person name="Saada N."/>
            <person name="Wilczek-Boney K.B."/>
            <person name="Lee S."/>
            <person name="Kovar C."/>
            <person name="Wu Y."/>
            <person name="Scherer S.E."/>
            <person name="Worley K.C."/>
            <person name="Muzny D.M."/>
            <person name="Gibbs R."/>
        </authorList>
    </citation>
    <scope>NUCLEOTIDE SEQUENCE</scope>
    <source>
        <strain evidence="13">Brora</strain>
    </source>
</reference>
<dbReference type="EMBL" id="JH430212">
    <property type="status" value="NOT_ANNOTATED_CDS"/>
    <property type="molecule type" value="Genomic_DNA"/>
</dbReference>
<keyword evidence="2 8" id="KW-0813">Transport</keyword>
<keyword evidence="13" id="KW-1185">Reference proteome</keyword>
<keyword evidence="5 8" id="KW-0406">Ion transport</keyword>
<feature type="transmembrane region" description="Helical" evidence="10">
    <location>
        <begin position="449"/>
        <end position="469"/>
    </location>
</feature>
<feature type="transmembrane region" description="Helical" evidence="10">
    <location>
        <begin position="331"/>
        <end position="347"/>
    </location>
</feature>
<feature type="domain" description="Potassium channel" evidence="11">
    <location>
        <begin position="320"/>
        <end position="381"/>
    </location>
</feature>
<sequence>MSDDGKNEQNTLVTETPAVFSQPLHQSQGKPGAARRSLSAVTLISPHVLLAVPEDLTDSEKTSPIRLALQAPDGRLINDWHTLRHLTVLTWGEKLILKFIQMIRVISQNWITHVLLVLVLFSYTAIGGVMFHYVEGSHENEVKRNLDETRSRLSQKIWLSCRTDDEAAWLKNFAAEIKQYEELIISTPDAVTPEHKWDYIGSLFFSGTVFTTIAAWRMRMARVVGGFSWCAMYGECREPRALIAVPRELFAFDRSFFAGPGWHEVRVKCGVQRTRHELVNELWESASYLDADVWRILARDRLKEFEAAVHKAREVGVTTQSTRRVWSFSGALYYVVTVVTTIGYGHIVPSTDYGRALTMIYAFIGIPLILMVLADLGKMFTRTIKFVWSFVRRFYYTGSFKRLRSSAPLQAVHRLIPGKRGDNVCKTEITTSEYVTEPDTFTVDENFDLPVSIALILLLVYILLGALMMKEWESDWSYFHAVYFIFVSLTTIGFGDMVPNNPTYLLITFIYLLFGLALTSMCINVVQLSITNTFTNAKNKLAMRIGLSASTDNFRAESIKAGSNDLASVHGENNKNKSE</sequence>
<dbReference type="GO" id="GO:0022841">
    <property type="term" value="F:potassium ion leak channel activity"/>
    <property type="evidence" value="ECO:0007669"/>
    <property type="project" value="TreeGrafter"/>
</dbReference>
<dbReference type="HOGENOM" id="CLU_471202_0_0_1"/>
<dbReference type="SUPFAM" id="SSF81324">
    <property type="entry name" value="Voltage-gated potassium channels"/>
    <property type="match status" value="3"/>
</dbReference>
<evidence type="ECO:0000259" key="11">
    <source>
        <dbReference type="Pfam" id="PF07885"/>
    </source>
</evidence>
<comment type="subcellular location">
    <subcellularLocation>
        <location evidence="1">Membrane</location>
        <topology evidence="1">Multi-pass membrane protein</topology>
    </subcellularLocation>
</comment>
<dbReference type="PANTHER" id="PTHR11003">
    <property type="entry name" value="POTASSIUM CHANNEL, SUBFAMILY K"/>
    <property type="match status" value="1"/>
</dbReference>
<feature type="transmembrane region" description="Helical" evidence="10">
    <location>
        <begin position="199"/>
        <end position="216"/>
    </location>
</feature>
<evidence type="ECO:0000256" key="9">
    <source>
        <dbReference type="SAM" id="MobiDB-lite"/>
    </source>
</evidence>
<evidence type="ECO:0000313" key="12">
    <source>
        <dbReference type="EnsemblMetazoa" id="SMAR014820-PA"/>
    </source>
</evidence>
<dbReference type="eggNOG" id="KOG1418">
    <property type="taxonomic scope" value="Eukaryota"/>
</dbReference>
<evidence type="ECO:0000256" key="5">
    <source>
        <dbReference type="ARBA" id="ARBA00023065"/>
    </source>
</evidence>
<dbReference type="PRINTS" id="PR01333">
    <property type="entry name" value="2POREKCHANEL"/>
</dbReference>
<keyword evidence="7 8" id="KW-0407">Ion channel</keyword>
<keyword evidence="3 8" id="KW-0812">Transmembrane</keyword>
<evidence type="ECO:0000256" key="3">
    <source>
        <dbReference type="ARBA" id="ARBA00022692"/>
    </source>
</evidence>
<dbReference type="GO" id="GO:0005886">
    <property type="term" value="C:plasma membrane"/>
    <property type="evidence" value="ECO:0007669"/>
    <property type="project" value="TreeGrafter"/>
</dbReference>
<evidence type="ECO:0000256" key="2">
    <source>
        <dbReference type="ARBA" id="ARBA00022448"/>
    </source>
</evidence>
<dbReference type="Proteomes" id="UP000014500">
    <property type="component" value="Unassembled WGS sequence"/>
</dbReference>
<dbReference type="InterPro" id="IPR013099">
    <property type="entry name" value="K_chnl_dom"/>
</dbReference>
<evidence type="ECO:0000256" key="1">
    <source>
        <dbReference type="ARBA" id="ARBA00004141"/>
    </source>
</evidence>
<name>T1JLU0_STRMM</name>
<feature type="transmembrane region" description="Helical" evidence="10">
    <location>
        <begin position="353"/>
        <end position="376"/>
    </location>
</feature>
<dbReference type="GO" id="GO:0030322">
    <property type="term" value="P:stabilization of membrane potential"/>
    <property type="evidence" value="ECO:0007669"/>
    <property type="project" value="TreeGrafter"/>
</dbReference>
<evidence type="ECO:0000256" key="8">
    <source>
        <dbReference type="RuleBase" id="RU003857"/>
    </source>
</evidence>
<comment type="similarity">
    <text evidence="8">Belongs to the two pore domain potassium channel (TC 1.A.1.8) family.</text>
</comment>
<keyword evidence="6 10" id="KW-0472">Membrane</keyword>
<feature type="transmembrane region" description="Helical" evidence="10">
    <location>
        <begin position="505"/>
        <end position="526"/>
    </location>
</feature>
<dbReference type="STRING" id="126957.T1JLU0"/>
<dbReference type="Pfam" id="PF07885">
    <property type="entry name" value="Ion_trans_2"/>
    <property type="match status" value="2"/>
</dbReference>
<reference evidence="12" key="2">
    <citation type="submission" date="2015-02" db="UniProtKB">
        <authorList>
            <consortium name="EnsemblMetazoa"/>
        </authorList>
    </citation>
    <scope>IDENTIFICATION</scope>
</reference>
<dbReference type="Gene3D" id="1.10.287.70">
    <property type="match status" value="2"/>
</dbReference>
<evidence type="ECO:0000313" key="13">
    <source>
        <dbReference type="Proteomes" id="UP000014500"/>
    </source>
</evidence>
<dbReference type="PhylomeDB" id="T1JLU0"/>
<protein>
    <recommendedName>
        <fullName evidence="11">Potassium channel domain-containing protein</fullName>
    </recommendedName>
</protein>
<evidence type="ECO:0000256" key="10">
    <source>
        <dbReference type="SAM" id="Phobius"/>
    </source>
</evidence>
<evidence type="ECO:0000256" key="7">
    <source>
        <dbReference type="ARBA" id="ARBA00023303"/>
    </source>
</evidence>
<accession>T1JLU0</accession>
<feature type="domain" description="Potassium channel" evidence="11">
    <location>
        <begin position="457"/>
        <end position="527"/>
    </location>
</feature>
<dbReference type="GO" id="GO:0015271">
    <property type="term" value="F:outward rectifier potassium channel activity"/>
    <property type="evidence" value="ECO:0007669"/>
    <property type="project" value="TreeGrafter"/>
</dbReference>
<proteinExistence type="inferred from homology"/>
<dbReference type="InterPro" id="IPR003280">
    <property type="entry name" value="2pore_dom_K_chnl"/>
</dbReference>